<dbReference type="KEGG" id="mmar:MODMU_3400"/>
<evidence type="ECO:0000259" key="4">
    <source>
        <dbReference type="Pfam" id="PF20789"/>
    </source>
</evidence>
<dbReference type="CDD" id="cd03444">
    <property type="entry name" value="Thioesterase_II_repeat1"/>
    <property type="match status" value="1"/>
</dbReference>
<dbReference type="STRING" id="477641.MODMU_3400"/>
<dbReference type="InterPro" id="IPR049450">
    <property type="entry name" value="ACOT8-like_C"/>
</dbReference>
<dbReference type="InterPro" id="IPR049449">
    <property type="entry name" value="TesB_ACOT8-like_N"/>
</dbReference>
<dbReference type="eggNOG" id="COG1946">
    <property type="taxonomic scope" value="Bacteria"/>
</dbReference>
<protein>
    <submittedName>
        <fullName evidence="5">Acyl-CoA thioesterase</fullName>
        <ecNumber evidence="5">3.1.2.-</ecNumber>
    </submittedName>
</protein>
<dbReference type="CDD" id="cd03445">
    <property type="entry name" value="Thioesterase_II_repeat2"/>
    <property type="match status" value="1"/>
</dbReference>
<dbReference type="EC" id="3.1.2.-" evidence="5"/>
<evidence type="ECO:0000313" key="5">
    <source>
        <dbReference type="EMBL" id="CCH88812.1"/>
    </source>
</evidence>
<dbReference type="InterPro" id="IPR029069">
    <property type="entry name" value="HotDog_dom_sf"/>
</dbReference>
<dbReference type="PATRIC" id="fig|477641.3.peg.3218"/>
<dbReference type="HOGENOM" id="CLU_032690_0_0_11"/>
<name>I4EZJ9_MODI5</name>
<dbReference type="Pfam" id="PF20789">
    <property type="entry name" value="4HBT_3C"/>
    <property type="match status" value="1"/>
</dbReference>
<dbReference type="Pfam" id="PF13622">
    <property type="entry name" value="4HBT_3"/>
    <property type="match status" value="1"/>
</dbReference>
<organism evidence="5 6">
    <name type="scientific">Modestobacter italicus (strain DSM 44449 / CECT 9708 / BC 501)</name>
    <dbReference type="NCBI Taxonomy" id="2732864"/>
    <lineage>
        <taxon>Bacteria</taxon>
        <taxon>Bacillati</taxon>
        <taxon>Actinomycetota</taxon>
        <taxon>Actinomycetes</taxon>
        <taxon>Geodermatophilales</taxon>
        <taxon>Geodermatophilaceae</taxon>
        <taxon>Modestobacter</taxon>
    </lineage>
</organism>
<dbReference type="PANTHER" id="PTHR11066:SF34">
    <property type="entry name" value="ACYL-COENZYME A THIOESTERASE 8"/>
    <property type="match status" value="1"/>
</dbReference>
<dbReference type="Gene3D" id="2.40.160.210">
    <property type="entry name" value="Acyl-CoA thioesterase, double hotdog domain"/>
    <property type="match status" value="1"/>
</dbReference>
<reference evidence="5 6" key="1">
    <citation type="journal article" date="2012" name="J. Bacteriol.">
        <title>Genome Sequence of Radiation-Resistant Modestobacter marinus Strain BC501, a Representative Actinobacterium That Thrives on Calcareous Stone Surfaces.</title>
        <authorList>
            <person name="Normand P."/>
            <person name="Gury J."/>
            <person name="Pujic P."/>
            <person name="Chouaia B."/>
            <person name="Crotti E."/>
            <person name="Brusetti L."/>
            <person name="Daffonchio D."/>
            <person name="Vacherie B."/>
            <person name="Barbe V."/>
            <person name="Medigue C."/>
            <person name="Calteau A."/>
            <person name="Ghodhbane-Gtari F."/>
            <person name="Essoussi I."/>
            <person name="Nouioui I."/>
            <person name="Abbassi-Ghozzi I."/>
            <person name="Gtari M."/>
        </authorList>
    </citation>
    <scope>NUCLEOTIDE SEQUENCE [LARGE SCALE GENOMIC DNA]</scope>
    <source>
        <strain evidence="6">BC 501</strain>
    </source>
</reference>
<keyword evidence="2 5" id="KW-0378">Hydrolase</keyword>
<accession>I4EZJ9</accession>
<dbReference type="OMA" id="QSHTNQL"/>
<dbReference type="InterPro" id="IPR042171">
    <property type="entry name" value="Acyl-CoA_hotdog"/>
</dbReference>
<evidence type="ECO:0000256" key="2">
    <source>
        <dbReference type="ARBA" id="ARBA00022801"/>
    </source>
</evidence>
<gene>
    <name evidence="5" type="ordered locus">MODMU_3400</name>
</gene>
<proteinExistence type="inferred from homology"/>
<dbReference type="GO" id="GO:0047617">
    <property type="term" value="F:fatty acyl-CoA hydrolase activity"/>
    <property type="evidence" value="ECO:0007669"/>
    <property type="project" value="InterPro"/>
</dbReference>
<dbReference type="Proteomes" id="UP000006461">
    <property type="component" value="Chromosome"/>
</dbReference>
<evidence type="ECO:0000259" key="3">
    <source>
        <dbReference type="Pfam" id="PF13622"/>
    </source>
</evidence>
<dbReference type="AlphaFoldDB" id="I4EZJ9"/>
<dbReference type="EMBL" id="FO203431">
    <property type="protein sequence ID" value="CCH88812.1"/>
    <property type="molecule type" value="Genomic_DNA"/>
</dbReference>
<dbReference type="PANTHER" id="PTHR11066">
    <property type="entry name" value="ACYL-COA THIOESTERASE"/>
    <property type="match status" value="1"/>
</dbReference>
<dbReference type="OrthoDB" id="9781019at2"/>
<feature type="domain" description="Acyl-CoA thioesterase-like N-terminal HotDog" evidence="3">
    <location>
        <begin position="41"/>
        <end position="123"/>
    </location>
</feature>
<dbReference type="GO" id="GO:0006637">
    <property type="term" value="P:acyl-CoA metabolic process"/>
    <property type="evidence" value="ECO:0007669"/>
    <property type="project" value="InterPro"/>
</dbReference>
<comment type="similarity">
    <text evidence="1">Belongs to the C/M/P thioester hydrolase family.</text>
</comment>
<evidence type="ECO:0000313" key="6">
    <source>
        <dbReference type="Proteomes" id="UP000006461"/>
    </source>
</evidence>
<dbReference type="GO" id="GO:0009062">
    <property type="term" value="P:fatty acid catabolic process"/>
    <property type="evidence" value="ECO:0007669"/>
    <property type="project" value="TreeGrafter"/>
</dbReference>
<keyword evidence="6" id="KW-1185">Reference proteome</keyword>
<feature type="domain" description="Acyl-CoA thioesterase-like C-terminal" evidence="4">
    <location>
        <begin position="156"/>
        <end position="293"/>
    </location>
</feature>
<dbReference type="SUPFAM" id="SSF54637">
    <property type="entry name" value="Thioesterase/thiol ester dehydrase-isomerase"/>
    <property type="match status" value="2"/>
</dbReference>
<sequence length="298" mass="31645">MSSSSGSGASAAASPAAELMEVLDLEERGPDLYVGTTPSSPLQRIFGGQVAAQALTAAQATVAAGRPVHSLHSYFLRPGDPHEEIRYEVDRIREGRTFSTRRVVARQTRKGEDVAIFALTADFTAGERALVEHSLPMPDVPGPEGLPGLAEVAAAHPGRADASNAISRAVEQRYLSDPYDPEPRLPPDTAFRVWFRVSGRLPDDEAVHAAALTFVSDLTLLSAGLARIGGGWGGSTVGASLDHAVWFHRPVRADEWFLYETDSPAAASGRALCFGQIWAADGTHVATVVQEGLLRSLG</sequence>
<dbReference type="InterPro" id="IPR003703">
    <property type="entry name" value="Acyl_CoA_thio"/>
</dbReference>
<evidence type="ECO:0000256" key="1">
    <source>
        <dbReference type="ARBA" id="ARBA00006538"/>
    </source>
</evidence>